<keyword evidence="1" id="KW-0732">Signal</keyword>
<protein>
    <submittedName>
        <fullName evidence="2">Uncharacterized protein</fullName>
    </submittedName>
</protein>
<accession>A0A2P2QUB9</accession>
<organism evidence="2">
    <name type="scientific">Rhizophora mucronata</name>
    <name type="common">Asiatic mangrove</name>
    <dbReference type="NCBI Taxonomy" id="61149"/>
    <lineage>
        <taxon>Eukaryota</taxon>
        <taxon>Viridiplantae</taxon>
        <taxon>Streptophyta</taxon>
        <taxon>Embryophyta</taxon>
        <taxon>Tracheophyta</taxon>
        <taxon>Spermatophyta</taxon>
        <taxon>Magnoliopsida</taxon>
        <taxon>eudicotyledons</taxon>
        <taxon>Gunneridae</taxon>
        <taxon>Pentapetalae</taxon>
        <taxon>rosids</taxon>
        <taxon>fabids</taxon>
        <taxon>Malpighiales</taxon>
        <taxon>Rhizophoraceae</taxon>
        <taxon>Rhizophora</taxon>
    </lineage>
</organism>
<dbReference type="AlphaFoldDB" id="A0A2P2QUB9"/>
<feature type="chain" id="PRO_5015155558" evidence="1">
    <location>
        <begin position="16"/>
        <end position="61"/>
    </location>
</feature>
<proteinExistence type="predicted"/>
<dbReference type="EMBL" id="GGEC01090109">
    <property type="protein sequence ID" value="MBX70593.1"/>
    <property type="molecule type" value="Transcribed_RNA"/>
</dbReference>
<feature type="signal peptide" evidence="1">
    <location>
        <begin position="1"/>
        <end position="15"/>
    </location>
</feature>
<evidence type="ECO:0000256" key="1">
    <source>
        <dbReference type="SAM" id="SignalP"/>
    </source>
</evidence>
<sequence length="61" mass="7264">MNDASIIFFWKIVMARLSFSCVTSNIGDYLRTQFYLYREGAKINVRGFIWSLFRIKMPAYL</sequence>
<reference evidence="2" key="1">
    <citation type="submission" date="2018-02" db="EMBL/GenBank/DDBJ databases">
        <title>Rhizophora mucronata_Transcriptome.</title>
        <authorList>
            <person name="Meera S.P."/>
            <person name="Sreeshan A."/>
            <person name="Augustine A."/>
        </authorList>
    </citation>
    <scope>NUCLEOTIDE SEQUENCE</scope>
    <source>
        <tissue evidence="2">Leaf</tissue>
    </source>
</reference>
<name>A0A2P2QUB9_RHIMU</name>
<evidence type="ECO:0000313" key="2">
    <source>
        <dbReference type="EMBL" id="MBX70593.1"/>
    </source>
</evidence>